<dbReference type="Proteomes" id="UP000009131">
    <property type="component" value="Unassembled WGS sequence"/>
</dbReference>
<proteinExistence type="predicted"/>
<dbReference type="OMA" id="APVTCLW"/>
<dbReference type="eggNOG" id="ENOG502S342">
    <property type="taxonomic scope" value="Eukaryota"/>
</dbReference>
<dbReference type="AlphaFoldDB" id="G7E5B3"/>
<dbReference type="PANTHER" id="PTHR47381">
    <property type="entry name" value="ALPHA/BETA-HYDROLASES SUPERFAMILY PROTEIN"/>
    <property type="match status" value="1"/>
</dbReference>
<dbReference type="OrthoDB" id="2152248at2759"/>
<name>G7E5B3_MIXOS</name>
<organism evidence="1 2">
    <name type="scientific">Mixia osmundae (strain CBS 9802 / IAM 14324 / JCM 22182 / KY 12970)</name>
    <dbReference type="NCBI Taxonomy" id="764103"/>
    <lineage>
        <taxon>Eukaryota</taxon>
        <taxon>Fungi</taxon>
        <taxon>Dikarya</taxon>
        <taxon>Basidiomycota</taxon>
        <taxon>Pucciniomycotina</taxon>
        <taxon>Mixiomycetes</taxon>
        <taxon>Mixiales</taxon>
        <taxon>Mixiaceae</taxon>
        <taxon>Mixia</taxon>
    </lineage>
</organism>
<dbReference type="STRING" id="764103.G7E5B3"/>
<dbReference type="PANTHER" id="PTHR47381:SF3">
    <property type="entry name" value="ALPHA_BETA-HYDROLASES SUPERFAMILY PROTEIN"/>
    <property type="match status" value="1"/>
</dbReference>
<reference evidence="1 2" key="2">
    <citation type="journal article" date="2012" name="Open Biol.">
        <title>Characteristics of nucleosomes and linker DNA regions on the genome of the basidiomycete Mixia osmundae revealed by mono- and dinucleosome mapping.</title>
        <authorList>
            <person name="Nishida H."/>
            <person name="Kondo S."/>
            <person name="Matsumoto T."/>
            <person name="Suzuki Y."/>
            <person name="Yoshikawa H."/>
            <person name="Taylor T.D."/>
            <person name="Sugiyama J."/>
        </authorList>
    </citation>
    <scope>NUCLEOTIDE SEQUENCE [LARGE SCALE GENOMIC DNA]</scope>
    <source>
        <strain evidence="2">CBS 9802 / IAM 14324 / JCM 22182 / KY 12970</strain>
    </source>
</reference>
<dbReference type="EMBL" id="BABT02000150">
    <property type="protein sequence ID" value="GAA98023.1"/>
    <property type="molecule type" value="Genomic_DNA"/>
</dbReference>
<sequence>MVERKLCVAGLALTVYAEQNLESRQDYVLIFLLHGRTHSQEHCRELAQAILAQPLQPEDSVQRVIITLDHRNHGTRAVDKLRNASWLDMNGNLANATHALDMTGIQTGTALDIIQLIDFLPAYPLFNQARCINYGVVGISLGGHTAWHLLSREKRIRCAVPIIGGPDPLRLLEDRAAKTQALLVKTSSSVAFDGLTDIEREVIRRWIPLEELSSSDLAGKHVLTVRGGRDTLVPYEASGLAIATTKFAHLGNVEHFCDQEAGHEVTPAMIAKVSQWLAIQSNIM</sequence>
<evidence type="ECO:0000313" key="2">
    <source>
        <dbReference type="Proteomes" id="UP000009131"/>
    </source>
</evidence>
<dbReference type="RefSeq" id="XP_014569424.1">
    <property type="nucleotide sequence ID" value="XM_014713938.1"/>
</dbReference>
<accession>G7E5B3</accession>
<reference evidence="1 2" key="1">
    <citation type="journal article" date="2011" name="J. Gen. Appl. Microbiol.">
        <title>Draft genome sequencing of the enigmatic basidiomycete Mixia osmundae.</title>
        <authorList>
            <person name="Nishida H."/>
            <person name="Nagatsuka Y."/>
            <person name="Sugiyama J."/>
        </authorList>
    </citation>
    <scope>NUCLEOTIDE SEQUENCE [LARGE SCALE GENOMIC DNA]</scope>
    <source>
        <strain evidence="2">CBS 9802 / IAM 14324 / JCM 22182 / KY 12970</strain>
    </source>
</reference>
<keyword evidence="2" id="KW-1185">Reference proteome</keyword>
<gene>
    <name evidence="1" type="primary">Mo04703</name>
    <name evidence="1" type="ORF">E5Q_04703</name>
</gene>
<dbReference type="SUPFAM" id="SSF53474">
    <property type="entry name" value="alpha/beta-Hydrolases"/>
    <property type="match status" value="1"/>
</dbReference>
<protein>
    <recommendedName>
        <fullName evidence="3">AB hydrolase-1 domain-containing protein</fullName>
    </recommendedName>
</protein>
<comment type="caution">
    <text evidence="1">The sequence shown here is derived from an EMBL/GenBank/DDBJ whole genome shotgun (WGS) entry which is preliminary data.</text>
</comment>
<dbReference type="HOGENOM" id="CLU_048444_1_0_1"/>
<evidence type="ECO:0008006" key="3">
    <source>
        <dbReference type="Google" id="ProtNLM"/>
    </source>
</evidence>
<evidence type="ECO:0000313" key="1">
    <source>
        <dbReference type="EMBL" id="GAA98023.1"/>
    </source>
</evidence>
<dbReference type="InterPro" id="IPR029058">
    <property type="entry name" value="AB_hydrolase_fold"/>
</dbReference>
<dbReference type="InParanoid" id="G7E5B3"/>
<dbReference type="Gene3D" id="3.40.50.1820">
    <property type="entry name" value="alpha/beta hydrolase"/>
    <property type="match status" value="1"/>
</dbReference>